<gene>
    <name evidence="1" type="ORF">F4821DRAFT_235204</name>
</gene>
<comment type="caution">
    <text evidence="1">The sequence shown here is derived from an EMBL/GenBank/DDBJ whole genome shotgun (WGS) entry which is preliminary data.</text>
</comment>
<dbReference type="Proteomes" id="UP001497680">
    <property type="component" value="Unassembled WGS sequence"/>
</dbReference>
<organism evidence="1 2">
    <name type="scientific">Hypoxylon rubiginosum</name>
    <dbReference type="NCBI Taxonomy" id="110542"/>
    <lineage>
        <taxon>Eukaryota</taxon>
        <taxon>Fungi</taxon>
        <taxon>Dikarya</taxon>
        <taxon>Ascomycota</taxon>
        <taxon>Pezizomycotina</taxon>
        <taxon>Sordariomycetes</taxon>
        <taxon>Xylariomycetidae</taxon>
        <taxon>Xylariales</taxon>
        <taxon>Hypoxylaceae</taxon>
        <taxon>Hypoxylon</taxon>
    </lineage>
</organism>
<dbReference type="EMBL" id="MU394305">
    <property type="protein sequence ID" value="KAI6087781.1"/>
    <property type="molecule type" value="Genomic_DNA"/>
</dbReference>
<keyword evidence="2" id="KW-1185">Reference proteome</keyword>
<evidence type="ECO:0000313" key="1">
    <source>
        <dbReference type="EMBL" id="KAI6087781.1"/>
    </source>
</evidence>
<name>A0ACC0D4W3_9PEZI</name>
<proteinExistence type="predicted"/>
<protein>
    <submittedName>
        <fullName evidence="1">Heterokaryon incompatibility protein-domain-containing protein</fullName>
    </submittedName>
</protein>
<evidence type="ECO:0000313" key="2">
    <source>
        <dbReference type="Proteomes" id="UP001497680"/>
    </source>
</evidence>
<accession>A0ACC0D4W3</accession>
<sequence>MPMICQTCQELFQAALDTLSVIPADEDQNRHLKGMVLHDTPQSLYESVVAGCSICRNVWQSDIRSRNKYLSDNHIQEALEGNVPRSYSEFCNPYGILKYHMETAFSHAEHSLDAATIDSGPRIVPEHRIKYKPRGWITFLGDERNGEYRFNFFPRLNVVMEGILKMDLIPEAPKIPNQSRSTEDSAKLWWRWLRTCVKSHKECGVPMQSGMDFVPDRLIEILDDDSGNPTQWKLIHTENVVIIQYFTLSHCWGKYGHLKLTKDNHKRLMEAQSVTCLPKTYQDALRITMSLRCCFIWIDSLCIIQDQNDENDWNTQSSKMGLIYGNADCNIAATWAKDGADGCFSERDSHSADPTIELKSGNGPSQCYRIQPDPDPNYYGDITLAPLNKRAWVVQERFLARRQLNFSKRQVFWECSKLSASEQYPGGIPKSEFYSNSNDWGLDRSVLYKLKPSLEGYLFRGRPRVWCALVDLYSNCDATRKSDKLIALAGLAREFGEITGAIGGYLAGLWKERLHQQLGWRANERRESRSRISPYVAPTWSWASLDGPVVSDVMYYDWSSTSVALGEVLEASVGRRDDNELFHSFTNSTLVLKGIALQARASSLPERSVNVESDTESDLEVDLVLEPNYKLRLSGELGTAGLFTSKPIEVKIYWDEAVSCDDANKDQERWTGLQEIRAQELLFMCLWYGNTSKPKGAYFGGICGLVLSKDGDSYGRVGYFRTTDSSLKDEIAKRFGNPDIPFSHIRVELDDTRLKDLIHIVTII</sequence>
<reference evidence="1 2" key="1">
    <citation type="journal article" date="2022" name="New Phytol.">
        <title>Ecological generalism drives hyperdiversity of secondary metabolite gene clusters in xylarialean endophytes.</title>
        <authorList>
            <person name="Franco M.E.E."/>
            <person name="Wisecaver J.H."/>
            <person name="Arnold A.E."/>
            <person name="Ju Y.M."/>
            <person name="Slot J.C."/>
            <person name="Ahrendt S."/>
            <person name="Moore L.P."/>
            <person name="Eastman K.E."/>
            <person name="Scott K."/>
            <person name="Konkel Z."/>
            <person name="Mondo S.J."/>
            <person name="Kuo A."/>
            <person name="Hayes R.D."/>
            <person name="Haridas S."/>
            <person name="Andreopoulos B."/>
            <person name="Riley R."/>
            <person name="LaButti K."/>
            <person name="Pangilinan J."/>
            <person name="Lipzen A."/>
            <person name="Amirebrahimi M."/>
            <person name="Yan J."/>
            <person name="Adam C."/>
            <person name="Keymanesh K."/>
            <person name="Ng V."/>
            <person name="Louie K."/>
            <person name="Northen T."/>
            <person name="Drula E."/>
            <person name="Henrissat B."/>
            <person name="Hsieh H.M."/>
            <person name="Youens-Clark K."/>
            <person name="Lutzoni F."/>
            <person name="Miadlikowska J."/>
            <person name="Eastwood D.C."/>
            <person name="Hamelin R.C."/>
            <person name="Grigoriev I.V."/>
            <person name="U'Ren J.M."/>
        </authorList>
    </citation>
    <scope>NUCLEOTIDE SEQUENCE [LARGE SCALE GENOMIC DNA]</scope>
    <source>
        <strain evidence="1 2">ER1909</strain>
    </source>
</reference>